<dbReference type="PROSITE" id="PS50020">
    <property type="entry name" value="WW_DOMAIN_2"/>
    <property type="match status" value="1"/>
</dbReference>
<feature type="region of interest" description="Disordered" evidence="1">
    <location>
        <begin position="774"/>
        <end position="848"/>
    </location>
</feature>
<proteinExistence type="predicted"/>
<evidence type="ECO:0000259" key="3">
    <source>
        <dbReference type="PROSITE" id="PS50020"/>
    </source>
</evidence>
<feature type="region of interest" description="Disordered" evidence="1">
    <location>
        <begin position="687"/>
        <end position="748"/>
    </location>
</feature>
<feature type="region of interest" description="Disordered" evidence="1">
    <location>
        <begin position="950"/>
        <end position="969"/>
    </location>
</feature>
<evidence type="ECO:0000313" key="4">
    <source>
        <dbReference type="EMBL" id="GMH58556.1"/>
    </source>
</evidence>
<keyword evidence="2" id="KW-1133">Transmembrane helix</keyword>
<name>A0A9W6ZV26_9STRA</name>
<dbReference type="InterPro" id="IPR036020">
    <property type="entry name" value="WW_dom_sf"/>
</dbReference>
<feature type="compositionally biased region" description="Polar residues" evidence="1">
    <location>
        <begin position="728"/>
        <end position="743"/>
    </location>
</feature>
<evidence type="ECO:0000256" key="1">
    <source>
        <dbReference type="SAM" id="MobiDB-lite"/>
    </source>
</evidence>
<dbReference type="Gene3D" id="2.20.70.10">
    <property type="match status" value="1"/>
</dbReference>
<dbReference type="PROSITE" id="PS01159">
    <property type="entry name" value="WW_DOMAIN_1"/>
    <property type="match status" value="1"/>
</dbReference>
<dbReference type="InterPro" id="IPR011992">
    <property type="entry name" value="EF-hand-dom_pair"/>
</dbReference>
<dbReference type="EMBL" id="BLQM01000065">
    <property type="protein sequence ID" value="GMH58556.1"/>
    <property type="molecule type" value="Genomic_DNA"/>
</dbReference>
<dbReference type="SUPFAM" id="SSF47473">
    <property type="entry name" value="EF-hand"/>
    <property type="match status" value="1"/>
</dbReference>
<feature type="region of interest" description="Disordered" evidence="1">
    <location>
        <begin position="285"/>
        <end position="305"/>
    </location>
</feature>
<evidence type="ECO:0000256" key="2">
    <source>
        <dbReference type="SAM" id="Phobius"/>
    </source>
</evidence>
<comment type="caution">
    <text evidence="4">The sequence shown here is derived from an EMBL/GenBank/DDBJ whole genome shotgun (WGS) entry which is preliminary data.</text>
</comment>
<keyword evidence="2" id="KW-0472">Membrane</keyword>
<protein>
    <recommendedName>
        <fullName evidence="3">WW domain-containing protein</fullName>
    </recommendedName>
</protein>
<feature type="region of interest" description="Disordered" evidence="1">
    <location>
        <begin position="510"/>
        <end position="558"/>
    </location>
</feature>
<feature type="compositionally biased region" description="Basic and acidic residues" evidence="1">
    <location>
        <begin position="955"/>
        <end position="969"/>
    </location>
</feature>
<evidence type="ECO:0000313" key="5">
    <source>
        <dbReference type="Proteomes" id="UP001162640"/>
    </source>
</evidence>
<dbReference type="SUPFAM" id="SSF51045">
    <property type="entry name" value="WW domain"/>
    <property type="match status" value="1"/>
</dbReference>
<dbReference type="AlphaFoldDB" id="A0A9W6ZV26"/>
<dbReference type="Proteomes" id="UP001162640">
    <property type="component" value="Unassembled WGS sequence"/>
</dbReference>
<dbReference type="Pfam" id="PF00397">
    <property type="entry name" value="WW"/>
    <property type="match status" value="1"/>
</dbReference>
<keyword evidence="2" id="KW-0812">Transmembrane</keyword>
<feature type="compositionally biased region" description="Low complexity" evidence="1">
    <location>
        <begin position="796"/>
        <end position="812"/>
    </location>
</feature>
<reference evidence="5" key="1">
    <citation type="journal article" date="2023" name="Commun. Biol.">
        <title>Genome analysis of Parmales, the sister group of diatoms, reveals the evolutionary specialization of diatoms from phago-mixotrophs to photoautotrophs.</title>
        <authorList>
            <person name="Ban H."/>
            <person name="Sato S."/>
            <person name="Yoshikawa S."/>
            <person name="Yamada K."/>
            <person name="Nakamura Y."/>
            <person name="Ichinomiya M."/>
            <person name="Sato N."/>
            <person name="Blanc-Mathieu R."/>
            <person name="Endo H."/>
            <person name="Kuwata A."/>
            <person name="Ogata H."/>
        </authorList>
    </citation>
    <scope>NUCLEOTIDE SEQUENCE [LARGE SCALE GENOMIC DNA]</scope>
</reference>
<dbReference type="InterPro" id="IPR001202">
    <property type="entry name" value="WW_dom"/>
</dbReference>
<organism evidence="4 5">
    <name type="scientific">Triparma laevis f. inornata</name>
    <dbReference type="NCBI Taxonomy" id="1714386"/>
    <lineage>
        <taxon>Eukaryota</taxon>
        <taxon>Sar</taxon>
        <taxon>Stramenopiles</taxon>
        <taxon>Ochrophyta</taxon>
        <taxon>Bolidophyceae</taxon>
        <taxon>Parmales</taxon>
        <taxon>Triparmaceae</taxon>
        <taxon>Triparma</taxon>
    </lineage>
</organism>
<feature type="compositionally biased region" description="Polar residues" evidence="1">
    <location>
        <begin position="781"/>
        <end position="795"/>
    </location>
</feature>
<accession>A0A9W6ZV26</accession>
<feature type="compositionally biased region" description="Basic and acidic residues" evidence="1">
    <location>
        <begin position="547"/>
        <end position="558"/>
    </location>
</feature>
<sequence>MQINAKNKKHRMNEKYSGYSDFLVMLSAVAMKVFTGGKWDKKFPRVEDKGRLLLFWMDQGSNVFKGNGSDLMGKVVENSIKAAEDSATMTFDREGVEELEEIFPAWWSGVEVELRMIFTHYCQVADRLNVGPSANLNRFQFIHMMTDAGMLSEEFKIPRVGLIFQKELMDKEKRVRYEKFYDAVAEMGLARFPNVHTIENARSFYHRKGAAFFYMLLEYMLPLAANVAAVTYTQKNRNTSERRATNVRSSQWMDRWRNIEVMREIMRTDKKLRDYFGVPEDLEVVQESDESDERDGEEVPPVNSMSLLAQQDPKKMDMISQVGELAEQLMALHESLIEPGAGEISVTSVDGIKLAHSASRRRKSLSEDGTNMHWMAKKLHGNYQSPQREGLGDGEGGTEESEPVVVAELITRVANLEDTLNDMTGHVKDYERRMSTFAESVDENVKANKKARILSPPPKSKAPAVVVSAPVVEPIVVGGVGGEGGDLSSLLQSMEIHINSAHDRQLRTGSIHGADASDGSEFVLKGPEEYGFSPGSTVQSGFRGGGRRGEEKASEPYPWEERMDEASGHNYYYNYVNNESQWDKPSDFDLKVPPDVVVGRGGGGGTPLKPATPEAVAQYKSALTSALTTISTRFTSLESQMFELTENIAEKSEKDRRMVLAEQEAEIERKRREIEEREKRLEELERVAMEQSLKPPPSIKSPKKAHFAPPYPPPPEVPVGLAAPGSPPHSNLTSLMKSHSPPISSSTAVTGLGAGTGADVIYGLRGGVSTPHSLAYHTPGQIPNSTRSLRTQSSMSSIGNISGVSAISSSPSMYGSRHRSTTSSSLKKATRETTYKSPMRSPFRTRDRSDEYFRSLGLENSRKISFDQDLLKVRRSASGVRGVKGVGETREVRRMSQVSEGYVSGGSVGGQSLGGFRWEGEEGGKRAMYEISEEAKALIELRSPEKTYKGLHGRRGGDGLKVKVDEDTV</sequence>
<feature type="transmembrane region" description="Helical" evidence="2">
    <location>
        <begin position="211"/>
        <end position="232"/>
    </location>
</feature>
<feature type="compositionally biased region" description="Acidic residues" evidence="1">
    <location>
        <begin position="285"/>
        <end position="298"/>
    </location>
</feature>
<dbReference type="SMART" id="SM00456">
    <property type="entry name" value="WW"/>
    <property type="match status" value="1"/>
</dbReference>
<feature type="domain" description="WW" evidence="3">
    <location>
        <begin position="553"/>
        <end position="587"/>
    </location>
</feature>
<dbReference type="Gene3D" id="1.10.238.10">
    <property type="entry name" value="EF-hand"/>
    <property type="match status" value="1"/>
</dbReference>
<gene>
    <name evidence="4" type="ORF">TL16_g02636</name>
</gene>